<dbReference type="OrthoDB" id="108365at2759"/>
<dbReference type="AlphaFoldDB" id="A0A1Y2FWV8"/>
<accession>A0A1Y2FWV8</accession>
<keyword evidence="4" id="KW-1185">Reference proteome</keyword>
<feature type="compositionally biased region" description="Basic and acidic residues" evidence="1">
    <location>
        <begin position="231"/>
        <end position="241"/>
    </location>
</feature>
<sequence>MPSKHGTHSPLPSFHAPTPPRSGSSTPNPYGGASPPNGAVAEKVALSYSRARAGGAVRRVGEWFVPLRIPLGGGGSIAAGGRREIVLPVFSFLHPSRPLPGFNSAGASLSSKRRDSSHPASITLGPNSPIRTLLALLGTAFLLILLALTSHHVILRPLSHAIFQRRSLPFTEPNTLILPPAELERIWRWEIAEGHYPSRRAIGVELGKHWLGSTEGGKAAPVKVENPGLPRRSDEEQRREKEVQAEVKRRLEGGFVAQGRGSKGKTNVLDAQMADIVPVGPSRSYISLPVTRSRKNVAYPPRPQRQAVLDLDQVMEHCDFATGRYVRDCLEVLRVNAGMEEPLLRRGELEAWRMSFVGSGSGGGTASTRTREAMEKVKSDLSALLANSTQSAFASLLAARQQLTLTSPSSHHHTPHPSHPTADPSCDPSFPHIFHIFWAGPFTDKPYSAALSFLYSQNLALSSPIGAPPPSNICRPQLWIWINPGPASSLPDRHAVAKMRRDLSRNPWSAPLLHRRFEETIKFRLWNTTEQLDGVEEMKGWREMGLFNSGGVKYGAEPEVLHDDATTDDLSKRDDSPSDSKVAEAELEELADGLATHTAEAALSHARQLANNSSVNATALAAPLPTKAKDELFERVGSTSQKYDRLTVVLSDMARFVLTHRFGGVYLDADTLLLRDWTELFGWKGAFAYRWSRLEKYNTAVLKMQRGSALGNFIFRTAVANGLDFHPMTVSRYTKDAGLEGLLLRLPDALFDPAWLNTEYYQRDRPPFPYLKRFEEFFETPKDISAAPAAVGFNGFFQGAFSYHYHNGWWMPFDPARNFPDLGPRFSHVERLARGRLLAAKLAALPPSLRPTGLGTSIPTPSGPSPTKPNEQPGQPTGGLPGQKIVGPTGGAKRSVEEQGPRWGDDERDFDDLDWSDESVEEDERDLSWSATLKRTFEAFLRGDAPNMYGEWISWEEIDGEVMDEY</sequence>
<evidence type="ECO:0000313" key="3">
    <source>
        <dbReference type="EMBL" id="ORY88517.1"/>
    </source>
</evidence>
<evidence type="ECO:0000256" key="2">
    <source>
        <dbReference type="SAM" id="Phobius"/>
    </source>
</evidence>
<organism evidence="3 4">
    <name type="scientific">Leucosporidium creatinivorum</name>
    <dbReference type="NCBI Taxonomy" id="106004"/>
    <lineage>
        <taxon>Eukaryota</taxon>
        <taxon>Fungi</taxon>
        <taxon>Dikarya</taxon>
        <taxon>Basidiomycota</taxon>
        <taxon>Pucciniomycotina</taxon>
        <taxon>Microbotryomycetes</taxon>
        <taxon>Leucosporidiales</taxon>
        <taxon>Leucosporidium</taxon>
    </lineage>
</organism>
<proteinExistence type="predicted"/>
<feature type="compositionally biased region" description="Basic and acidic residues" evidence="1">
    <location>
        <begin position="894"/>
        <end position="905"/>
    </location>
</feature>
<reference evidence="3 4" key="1">
    <citation type="submission" date="2016-07" db="EMBL/GenBank/DDBJ databases">
        <title>Pervasive Adenine N6-methylation of Active Genes in Fungi.</title>
        <authorList>
            <consortium name="DOE Joint Genome Institute"/>
            <person name="Mondo S.J."/>
            <person name="Dannebaum R.O."/>
            <person name="Kuo R.C."/>
            <person name="Labutti K."/>
            <person name="Haridas S."/>
            <person name="Kuo A."/>
            <person name="Salamov A."/>
            <person name="Ahrendt S.R."/>
            <person name="Lipzen A."/>
            <person name="Sullivan W."/>
            <person name="Andreopoulos W.B."/>
            <person name="Clum A."/>
            <person name="Lindquist E."/>
            <person name="Daum C."/>
            <person name="Ramamoorthy G.K."/>
            <person name="Gryganskyi A."/>
            <person name="Culley D."/>
            <person name="Magnuson J.K."/>
            <person name="James T.Y."/>
            <person name="O'Malley M.A."/>
            <person name="Stajich J.E."/>
            <person name="Spatafora J.W."/>
            <person name="Visel A."/>
            <person name="Grigoriev I.V."/>
        </authorList>
    </citation>
    <scope>NUCLEOTIDE SEQUENCE [LARGE SCALE GENOMIC DNA]</scope>
    <source>
        <strain evidence="3 4">62-1032</strain>
    </source>
</reference>
<dbReference type="Gene3D" id="3.90.550.20">
    <property type="match status" value="1"/>
</dbReference>
<name>A0A1Y2FWV8_9BASI</name>
<dbReference type="PANTHER" id="PTHR22851:SF1">
    <property type="entry name" value="GLYCOSYLTRANSFERASE FAMILY 32 PROTEIN"/>
    <property type="match status" value="1"/>
</dbReference>
<dbReference type="InterPro" id="IPR051733">
    <property type="entry name" value="WD_repeat_DCAF13/WDSOF1"/>
</dbReference>
<feature type="region of interest" description="Disordered" evidence="1">
    <location>
        <begin position="216"/>
        <end position="241"/>
    </location>
</feature>
<dbReference type="InParanoid" id="A0A1Y2FWV8"/>
<dbReference type="EMBL" id="MCGR01000010">
    <property type="protein sequence ID" value="ORY88517.1"/>
    <property type="molecule type" value="Genomic_DNA"/>
</dbReference>
<comment type="caution">
    <text evidence="3">The sequence shown here is derived from an EMBL/GenBank/DDBJ whole genome shotgun (WGS) entry which is preliminary data.</text>
</comment>
<keyword evidence="2" id="KW-0472">Membrane</keyword>
<dbReference type="STRING" id="106004.A0A1Y2FWV8"/>
<dbReference type="PANTHER" id="PTHR22851">
    <property type="entry name" value="U3 SMALL NUCLEOLAR RNA U3 SNORNA ASSOCIATED PROTEIN"/>
    <property type="match status" value="1"/>
</dbReference>
<feature type="region of interest" description="Disordered" evidence="1">
    <location>
        <begin position="104"/>
        <end position="123"/>
    </location>
</feature>
<feature type="region of interest" description="Disordered" evidence="1">
    <location>
        <begin position="1"/>
        <end position="36"/>
    </location>
</feature>
<dbReference type="SUPFAM" id="SSF53448">
    <property type="entry name" value="Nucleotide-diphospho-sugar transferases"/>
    <property type="match status" value="1"/>
</dbReference>
<feature type="compositionally biased region" description="Acidic residues" evidence="1">
    <location>
        <begin position="906"/>
        <end position="925"/>
    </location>
</feature>
<feature type="region of interest" description="Disordered" evidence="1">
    <location>
        <begin position="849"/>
        <end position="925"/>
    </location>
</feature>
<dbReference type="GO" id="GO:0032040">
    <property type="term" value="C:small-subunit processome"/>
    <property type="evidence" value="ECO:0007669"/>
    <property type="project" value="TreeGrafter"/>
</dbReference>
<evidence type="ECO:0008006" key="5">
    <source>
        <dbReference type="Google" id="ProtNLM"/>
    </source>
</evidence>
<dbReference type="GO" id="GO:0000462">
    <property type="term" value="P:maturation of SSU-rRNA from tricistronic rRNA transcript (SSU-rRNA, 5.8S rRNA, LSU-rRNA)"/>
    <property type="evidence" value="ECO:0007669"/>
    <property type="project" value="TreeGrafter"/>
</dbReference>
<evidence type="ECO:0000313" key="4">
    <source>
        <dbReference type="Proteomes" id="UP000193467"/>
    </source>
</evidence>
<protein>
    <recommendedName>
        <fullName evidence="5">Glycosyltransferase family 32 protein</fullName>
    </recommendedName>
</protein>
<keyword evidence="2" id="KW-1133">Transmembrane helix</keyword>
<dbReference type="Proteomes" id="UP000193467">
    <property type="component" value="Unassembled WGS sequence"/>
</dbReference>
<gene>
    <name evidence="3" type="ORF">BCR35DRAFT_330052</name>
</gene>
<feature type="region of interest" description="Disordered" evidence="1">
    <location>
        <begin position="406"/>
        <end position="425"/>
    </location>
</feature>
<evidence type="ECO:0000256" key="1">
    <source>
        <dbReference type="SAM" id="MobiDB-lite"/>
    </source>
</evidence>
<feature type="compositionally biased region" description="Low complexity" evidence="1">
    <location>
        <begin position="849"/>
        <end position="860"/>
    </location>
</feature>
<keyword evidence="2" id="KW-0812">Transmembrane</keyword>
<dbReference type="InterPro" id="IPR029044">
    <property type="entry name" value="Nucleotide-diphossugar_trans"/>
</dbReference>
<feature type="transmembrane region" description="Helical" evidence="2">
    <location>
        <begin position="133"/>
        <end position="155"/>
    </location>
</feature>